<sequence>MQHRAESDETPIGSAADEAAKLLNALGEWAKDQSTESANAFSESVAGLAGRAAHAVADLPKFMDQHLAAGAPECAYCPVCRTVHVVREASPDVRVHLASAALSLMQAATTVLNAMATPVPGGAQQEPTVEKIDLDDDSEWD</sequence>
<dbReference type="RefSeq" id="WP_125569621.1">
    <property type="nucleotide sequence ID" value="NZ_AP019307.1"/>
</dbReference>
<keyword evidence="3" id="KW-1185">Reference proteome</keyword>
<dbReference type="AlphaFoldDB" id="A0A3G9J3T5"/>
<gene>
    <name evidence="2" type="ORF">Back2_25850</name>
</gene>
<feature type="region of interest" description="Disordered" evidence="1">
    <location>
        <begin position="118"/>
        <end position="141"/>
    </location>
</feature>
<reference evidence="2 3" key="1">
    <citation type="submission" date="2018-11" db="EMBL/GenBank/DDBJ databases">
        <title>Complete genome sequence of Nocardioides baekrokdamisoli strain KCTC 39748.</title>
        <authorList>
            <person name="Kang S.W."/>
            <person name="Lee K.C."/>
            <person name="Kim K.K."/>
            <person name="Kim J.S."/>
            <person name="Kim D.S."/>
            <person name="Ko S.H."/>
            <person name="Yang S.H."/>
            <person name="Shin Y.K."/>
            <person name="Lee J.S."/>
        </authorList>
    </citation>
    <scope>NUCLEOTIDE SEQUENCE [LARGE SCALE GENOMIC DNA]</scope>
    <source>
        <strain evidence="2 3">KCTC 39748</strain>
    </source>
</reference>
<dbReference type="EMBL" id="AP019307">
    <property type="protein sequence ID" value="BBH18298.1"/>
    <property type="molecule type" value="Genomic_DNA"/>
</dbReference>
<evidence type="ECO:0000256" key="1">
    <source>
        <dbReference type="SAM" id="MobiDB-lite"/>
    </source>
</evidence>
<evidence type="ECO:0000313" key="2">
    <source>
        <dbReference type="EMBL" id="BBH18298.1"/>
    </source>
</evidence>
<organism evidence="2 3">
    <name type="scientific">Nocardioides baekrokdamisoli</name>
    <dbReference type="NCBI Taxonomy" id="1804624"/>
    <lineage>
        <taxon>Bacteria</taxon>
        <taxon>Bacillati</taxon>
        <taxon>Actinomycetota</taxon>
        <taxon>Actinomycetes</taxon>
        <taxon>Propionibacteriales</taxon>
        <taxon>Nocardioidaceae</taxon>
        <taxon>Nocardioides</taxon>
    </lineage>
</organism>
<evidence type="ECO:0000313" key="3">
    <source>
        <dbReference type="Proteomes" id="UP000271573"/>
    </source>
</evidence>
<dbReference type="KEGG" id="nbe:Back2_25850"/>
<accession>A0A3G9J3T5</accession>
<dbReference type="OrthoDB" id="5244810at2"/>
<name>A0A3G9J3T5_9ACTN</name>
<proteinExistence type="predicted"/>
<dbReference type="Proteomes" id="UP000271573">
    <property type="component" value="Chromosome"/>
</dbReference>
<protein>
    <submittedName>
        <fullName evidence="2">Uncharacterized protein</fullName>
    </submittedName>
</protein>